<keyword evidence="2" id="KW-0964">Secreted</keyword>
<dbReference type="EMBL" id="AZIM01006194">
    <property type="protein sequence ID" value="ETE58850.1"/>
    <property type="molecule type" value="Genomic_DNA"/>
</dbReference>
<accession>V8N9S4</accession>
<sequence length="106" mass="12228">MDFVTMLTRNHVFWIGLKREPDHSWKWLDRANATLKSARPSHQLAVRTQLPSRALSVDHLGVDTEHWWASEQYRVLKCTSVLATGAAEVVTKEFLKRLIDGKRTSE</sequence>
<protein>
    <submittedName>
        <fullName evidence="3">Early activation antigen CD69</fullName>
    </submittedName>
</protein>
<proteinExistence type="predicted"/>
<evidence type="ECO:0000313" key="4">
    <source>
        <dbReference type="Proteomes" id="UP000018936"/>
    </source>
</evidence>
<keyword evidence="4" id="KW-1185">Reference proteome</keyword>
<dbReference type="Gene3D" id="3.10.100.10">
    <property type="entry name" value="Mannose-Binding Protein A, subunit A"/>
    <property type="match status" value="1"/>
</dbReference>
<dbReference type="InterPro" id="IPR016186">
    <property type="entry name" value="C-type_lectin-like/link_sf"/>
</dbReference>
<feature type="non-terminal residue" evidence="3">
    <location>
        <position position="1"/>
    </location>
</feature>
<dbReference type="InterPro" id="IPR016187">
    <property type="entry name" value="CTDL_fold"/>
</dbReference>
<evidence type="ECO:0000313" key="3">
    <source>
        <dbReference type="EMBL" id="ETE58850.1"/>
    </source>
</evidence>
<feature type="non-terminal residue" evidence="3">
    <location>
        <position position="106"/>
    </location>
</feature>
<evidence type="ECO:0000256" key="1">
    <source>
        <dbReference type="ARBA" id="ARBA00004613"/>
    </source>
</evidence>
<dbReference type="AlphaFoldDB" id="V8N9S4"/>
<name>V8N9S4_OPHHA</name>
<comment type="subcellular location">
    <subcellularLocation>
        <location evidence="1">Secreted</location>
    </subcellularLocation>
</comment>
<gene>
    <name evidence="3" type="primary">CD69</name>
    <name evidence="3" type="ORF">L345_15426</name>
</gene>
<dbReference type="Proteomes" id="UP000018936">
    <property type="component" value="Unassembled WGS sequence"/>
</dbReference>
<comment type="caution">
    <text evidence="3">The sequence shown here is derived from an EMBL/GenBank/DDBJ whole genome shotgun (WGS) entry which is preliminary data.</text>
</comment>
<dbReference type="GO" id="GO:0005576">
    <property type="term" value="C:extracellular region"/>
    <property type="evidence" value="ECO:0007669"/>
    <property type="project" value="UniProtKB-SubCell"/>
</dbReference>
<evidence type="ECO:0000256" key="2">
    <source>
        <dbReference type="ARBA" id="ARBA00022525"/>
    </source>
</evidence>
<reference evidence="3 4" key="1">
    <citation type="journal article" date="2013" name="Proc. Natl. Acad. Sci. U.S.A.">
        <title>The king cobra genome reveals dynamic gene evolution and adaptation in the snake venom system.</title>
        <authorList>
            <person name="Vonk F.J."/>
            <person name="Casewell N.R."/>
            <person name="Henkel C.V."/>
            <person name="Heimberg A.M."/>
            <person name="Jansen H.J."/>
            <person name="McCleary R.J."/>
            <person name="Kerkkamp H.M."/>
            <person name="Vos R.A."/>
            <person name="Guerreiro I."/>
            <person name="Calvete J.J."/>
            <person name="Wuster W."/>
            <person name="Woods A.E."/>
            <person name="Logan J.M."/>
            <person name="Harrison R.A."/>
            <person name="Castoe T.A."/>
            <person name="de Koning A.P."/>
            <person name="Pollock D.D."/>
            <person name="Yandell M."/>
            <person name="Calderon D."/>
            <person name="Renjifo C."/>
            <person name="Currier R.B."/>
            <person name="Salgado D."/>
            <person name="Pla D."/>
            <person name="Sanz L."/>
            <person name="Hyder A.S."/>
            <person name="Ribeiro J.M."/>
            <person name="Arntzen J.W."/>
            <person name="van den Thillart G.E."/>
            <person name="Boetzer M."/>
            <person name="Pirovano W."/>
            <person name="Dirks R.P."/>
            <person name="Spaink H.P."/>
            <person name="Duboule D."/>
            <person name="McGlinn E."/>
            <person name="Kini R.M."/>
            <person name="Richardson M.K."/>
        </authorList>
    </citation>
    <scope>NUCLEOTIDE SEQUENCE</scope>
    <source>
        <tissue evidence="3">Blood</tissue>
    </source>
</reference>
<organism evidence="3 4">
    <name type="scientific">Ophiophagus hannah</name>
    <name type="common">King cobra</name>
    <name type="synonym">Naja hannah</name>
    <dbReference type="NCBI Taxonomy" id="8665"/>
    <lineage>
        <taxon>Eukaryota</taxon>
        <taxon>Metazoa</taxon>
        <taxon>Chordata</taxon>
        <taxon>Craniata</taxon>
        <taxon>Vertebrata</taxon>
        <taxon>Euteleostomi</taxon>
        <taxon>Lepidosauria</taxon>
        <taxon>Squamata</taxon>
        <taxon>Bifurcata</taxon>
        <taxon>Unidentata</taxon>
        <taxon>Episquamata</taxon>
        <taxon>Toxicofera</taxon>
        <taxon>Serpentes</taxon>
        <taxon>Colubroidea</taxon>
        <taxon>Elapidae</taxon>
        <taxon>Elapinae</taxon>
        <taxon>Ophiophagus</taxon>
    </lineage>
</organism>
<dbReference type="SUPFAM" id="SSF56436">
    <property type="entry name" value="C-type lectin-like"/>
    <property type="match status" value="1"/>
</dbReference>